<reference evidence="3 4" key="1">
    <citation type="submission" date="2023-11" db="EMBL/GenBank/DDBJ databases">
        <title>Halocaridina rubra genome assembly.</title>
        <authorList>
            <person name="Smith C."/>
        </authorList>
    </citation>
    <scope>NUCLEOTIDE SEQUENCE [LARGE SCALE GENOMIC DNA]</scope>
    <source>
        <strain evidence="3">EP-1</strain>
        <tissue evidence="3">Whole</tissue>
    </source>
</reference>
<accession>A0AAN8WQK6</accession>
<dbReference type="AlphaFoldDB" id="A0AAN8WQK6"/>
<evidence type="ECO:0000256" key="1">
    <source>
        <dbReference type="SAM" id="MobiDB-lite"/>
    </source>
</evidence>
<keyword evidence="2" id="KW-0472">Membrane</keyword>
<comment type="caution">
    <text evidence="3">The sequence shown here is derived from an EMBL/GenBank/DDBJ whole genome shotgun (WGS) entry which is preliminary data.</text>
</comment>
<feature type="transmembrane region" description="Helical" evidence="2">
    <location>
        <begin position="69"/>
        <end position="89"/>
    </location>
</feature>
<gene>
    <name evidence="3" type="ORF">SK128_023957</name>
</gene>
<feature type="transmembrane region" description="Helical" evidence="2">
    <location>
        <begin position="35"/>
        <end position="57"/>
    </location>
</feature>
<dbReference type="Proteomes" id="UP001381693">
    <property type="component" value="Unassembled WGS sequence"/>
</dbReference>
<proteinExistence type="predicted"/>
<keyword evidence="2" id="KW-0812">Transmembrane</keyword>
<protein>
    <submittedName>
        <fullName evidence="3">Uncharacterized protein</fullName>
    </submittedName>
</protein>
<evidence type="ECO:0000256" key="2">
    <source>
        <dbReference type="SAM" id="Phobius"/>
    </source>
</evidence>
<feature type="region of interest" description="Disordered" evidence="1">
    <location>
        <begin position="183"/>
        <end position="215"/>
    </location>
</feature>
<evidence type="ECO:0000313" key="4">
    <source>
        <dbReference type="Proteomes" id="UP001381693"/>
    </source>
</evidence>
<keyword evidence="4" id="KW-1185">Reference proteome</keyword>
<organism evidence="3 4">
    <name type="scientific">Halocaridina rubra</name>
    <name type="common">Hawaiian red shrimp</name>
    <dbReference type="NCBI Taxonomy" id="373956"/>
    <lineage>
        <taxon>Eukaryota</taxon>
        <taxon>Metazoa</taxon>
        <taxon>Ecdysozoa</taxon>
        <taxon>Arthropoda</taxon>
        <taxon>Crustacea</taxon>
        <taxon>Multicrustacea</taxon>
        <taxon>Malacostraca</taxon>
        <taxon>Eumalacostraca</taxon>
        <taxon>Eucarida</taxon>
        <taxon>Decapoda</taxon>
        <taxon>Pleocyemata</taxon>
        <taxon>Caridea</taxon>
        <taxon>Atyoidea</taxon>
        <taxon>Atyidae</taxon>
        <taxon>Halocaridina</taxon>
    </lineage>
</organism>
<sequence length="276" mass="30417">MAVLVGIVVGVVAIGLTFTRTGIRINLNDMAPKRSWILVHIINIAGVFTAIFPPLIVAGLAQINESKWLAVWLIPMTFIVPSAIQYVFLLTTCAQPWDNLAGEMPPGGEVRMANGHGPPRDSLGISTARQSFKSAKSGMSFKSAMTAQTFKSAVSRNRPRTLSSRTIDEDLSVDMRSVIEEDEVHSVQESNDDDCKSANSSNTFKSDGADMHSIDLNDPETLQQQHQSGQYSGMSGDRTSTWLNYHHQVPIENSRPAASPTEHDIWSRNAIYEIFW</sequence>
<evidence type="ECO:0000313" key="3">
    <source>
        <dbReference type="EMBL" id="KAK7056568.1"/>
    </source>
</evidence>
<name>A0AAN8WQK6_HALRR</name>
<keyword evidence="2" id="KW-1133">Transmembrane helix</keyword>
<dbReference type="EMBL" id="JAXCGZ010021213">
    <property type="protein sequence ID" value="KAK7056568.1"/>
    <property type="molecule type" value="Genomic_DNA"/>
</dbReference>